<accession>A0A9N9JLH4</accession>
<dbReference type="Proteomes" id="UP000789759">
    <property type="component" value="Unassembled WGS sequence"/>
</dbReference>
<dbReference type="PANTHER" id="PTHR46880:SF5">
    <property type="entry name" value="DUF4371 DOMAIN-CONTAINING PROTEIN"/>
    <property type="match status" value="1"/>
</dbReference>
<dbReference type="SUPFAM" id="SSF53098">
    <property type="entry name" value="Ribonuclease H-like"/>
    <property type="match status" value="1"/>
</dbReference>
<evidence type="ECO:0000313" key="1">
    <source>
        <dbReference type="EMBL" id="CAG8787658.1"/>
    </source>
</evidence>
<comment type="caution">
    <text evidence="1">The sequence shown here is derived from an EMBL/GenBank/DDBJ whole genome shotgun (WGS) entry which is preliminary data.</text>
</comment>
<gene>
    <name evidence="1" type="ORF">CPELLU_LOCUS16802</name>
</gene>
<dbReference type="InterPro" id="IPR012337">
    <property type="entry name" value="RNaseH-like_sf"/>
</dbReference>
<dbReference type="AlphaFoldDB" id="A0A9N9JLH4"/>
<proteinExistence type="predicted"/>
<dbReference type="PANTHER" id="PTHR46880">
    <property type="entry name" value="RAS-ASSOCIATING DOMAIN-CONTAINING PROTEIN"/>
    <property type="match status" value="1"/>
</dbReference>
<organism evidence="1 2">
    <name type="scientific">Cetraspora pellucida</name>
    <dbReference type="NCBI Taxonomy" id="1433469"/>
    <lineage>
        <taxon>Eukaryota</taxon>
        <taxon>Fungi</taxon>
        <taxon>Fungi incertae sedis</taxon>
        <taxon>Mucoromycota</taxon>
        <taxon>Glomeromycotina</taxon>
        <taxon>Glomeromycetes</taxon>
        <taxon>Diversisporales</taxon>
        <taxon>Gigasporaceae</taxon>
        <taxon>Cetraspora</taxon>
    </lineage>
</organism>
<sequence>MREQLQISLEIGFTQQLAKNITTTSKITELTSLTEYHITSNIAETYTFEKTYVLDHSLLELLEESCANYGSYSNTHLAYEFISAIGRVIEETICQEIQKSPVWSIMIDKSNTITITKNLAIVSKHISNNFPVYRYLGMIELKEGTANAIVNKLNIFLQAKNLPIDRLMNIGSDSASVILEYHCISHHLELASEDAASSIPYLVNYNDIVRSLYNYFSNSYSQIEHLKMVEARLEEPELHLLKIITTRWLSLSNVFSNLHHIISLVVQALKEDYIKSKTAKMLYKMIDQNFLLTTHFLADILSDLRHLTLIFQANYVSLYEIKIQINTVIQKIRSDFLGTNNQEPTWRNNLYQFLDENNLSADNIPSHIKEFAQATIENFQIRFSDHKITNAFCIFNPRNLPGITSLNEYRNEKITVITNFYGISKYKQ</sequence>
<feature type="non-terminal residue" evidence="1">
    <location>
        <position position="428"/>
    </location>
</feature>
<reference evidence="1" key="1">
    <citation type="submission" date="2021-06" db="EMBL/GenBank/DDBJ databases">
        <authorList>
            <person name="Kallberg Y."/>
            <person name="Tangrot J."/>
            <person name="Rosling A."/>
        </authorList>
    </citation>
    <scope>NUCLEOTIDE SEQUENCE</scope>
    <source>
        <strain evidence="1">FL966</strain>
    </source>
</reference>
<evidence type="ECO:0000313" key="2">
    <source>
        <dbReference type="Proteomes" id="UP000789759"/>
    </source>
</evidence>
<protein>
    <submittedName>
        <fullName evidence="1">20991_t:CDS:1</fullName>
    </submittedName>
</protein>
<dbReference type="EMBL" id="CAJVQA010025972">
    <property type="protein sequence ID" value="CAG8787658.1"/>
    <property type="molecule type" value="Genomic_DNA"/>
</dbReference>
<dbReference type="OrthoDB" id="10000786at2759"/>
<name>A0A9N9JLH4_9GLOM</name>
<keyword evidence="2" id="KW-1185">Reference proteome</keyword>